<organism evidence="2 3">
    <name type="scientific">Streptomyces atroolivaceus</name>
    <dbReference type="NCBI Taxonomy" id="66869"/>
    <lineage>
        <taxon>Bacteria</taxon>
        <taxon>Bacillati</taxon>
        <taxon>Actinomycetota</taxon>
        <taxon>Actinomycetes</taxon>
        <taxon>Kitasatosporales</taxon>
        <taxon>Streptomycetaceae</taxon>
        <taxon>Streptomyces</taxon>
    </lineage>
</organism>
<keyword evidence="3" id="KW-1185">Reference proteome</keyword>
<feature type="compositionally biased region" description="Low complexity" evidence="1">
    <location>
        <begin position="87"/>
        <end position="106"/>
    </location>
</feature>
<accession>A0ABV9VG01</accession>
<proteinExistence type="predicted"/>
<dbReference type="Proteomes" id="UP001595908">
    <property type="component" value="Unassembled WGS sequence"/>
</dbReference>
<dbReference type="RefSeq" id="WP_033300328.1">
    <property type="nucleotide sequence ID" value="NZ_JBFAGR010000022.1"/>
</dbReference>
<comment type="caution">
    <text evidence="2">The sequence shown here is derived from an EMBL/GenBank/DDBJ whole genome shotgun (WGS) entry which is preliminary data.</text>
</comment>
<feature type="region of interest" description="Disordered" evidence="1">
    <location>
        <begin position="232"/>
        <end position="251"/>
    </location>
</feature>
<evidence type="ECO:0008006" key="4">
    <source>
        <dbReference type="Google" id="ProtNLM"/>
    </source>
</evidence>
<feature type="region of interest" description="Disordered" evidence="1">
    <location>
        <begin position="87"/>
        <end position="115"/>
    </location>
</feature>
<evidence type="ECO:0000313" key="3">
    <source>
        <dbReference type="Proteomes" id="UP001595908"/>
    </source>
</evidence>
<evidence type="ECO:0000256" key="1">
    <source>
        <dbReference type="SAM" id="MobiDB-lite"/>
    </source>
</evidence>
<gene>
    <name evidence="2" type="ORF">ACFPL4_28360</name>
</gene>
<dbReference type="EMBL" id="JBHSJE010000010">
    <property type="protein sequence ID" value="MFC4982208.1"/>
    <property type="molecule type" value="Genomic_DNA"/>
</dbReference>
<reference evidence="3" key="1">
    <citation type="journal article" date="2019" name="Int. J. Syst. Evol. Microbiol.">
        <title>The Global Catalogue of Microorganisms (GCM) 10K type strain sequencing project: providing services to taxonomists for standard genome sequencing and annotation.</title>
        <authorList>
            <consortium name="The Broad Institute Genomics Platform"/>
            <consortium name="The Broad Institute Genome Sequencing Center for Infectious Disease"/>
            <person name="Wu L."/>
            <person name="Ma J."/>
        </authorList>
    </citation>
    <scope>NUCLEOTIDE SEQUENCE [LARGE SCALE GENOMIC DNA]</scope>
    <source>
        <strain evidence="3">ICMP 257</strain>
    </source>
</reference>
<name>A0ABV9VG01_STRAZ</name>
<evidence type="ECO:0000313" key="2">
    <source>
        <dbReference type="EMBL" id="MFC4982208.1"/>
    </source>
</evidence>
<protein>
    <recommendedName>
        <fullName evidence="4">Restriction endonuclease type IV Mrr domain-containing protein</fullName>
    </recommendedName>
</protein>
<dbReference type="GeneID" id="31233676"/>
<sequence length="251" mass="26784">MESVPVRCPACRRDHAYITPVYPCPCGSPTAPPLMRGAPAVLITHRTWNDDWVSVRCHSCGRRDQWPHPELCCPCGAVLRIPVRPVATRGTTAPSTTSATAGSPGPSHIPLPPTAAHPRPTFRPLVIRTARDAVDTAALYLQWLGFRHVVQPETRPGSRIDLRAAGLIAQVDATTRPTVLRDVECLWLNALNASVAGVLFSLAGYTDEARSRADGLAVPLFTLDLTGTPQPVNGPADELVSVGPRPPAPGA</sequence>